<feature type="chain" id="PRO_5034884205" evidence="2">
    <location>
        <begin position="24"/>
        <end position="308"/>
    </location>
</feature>
<evidence type="ECO:0000313" key="3">
    <source>
        <dbReference type="EMBL" id="CAF9917347.1"/>
    </source>
</evidence>
<feature type="compositionally biased region" description="Polar residues" evidence="1">
    <location>
        <begin position="263"/>
        <end position="277"/>
    </location>
</feature>
<gene>
    <name evidence="3" type="ORF">IMSHALPRED_003541</name>
</gene>
<accession>A0A8H3I732</accession>
<feature type="region of interest" description="Disordered" evidence="1">
    <location>
        <begin position="242"/>
        <end position="280"/>
    </location>
</feature>
<dbReference type="OrthoDB" id="4153189at2759"/>
<protein>
    <submittedName>
        <fullName evidence="3">Uncharacterized protein</fullName>
    </submittedName>
</protein>
<evidence type="ECO:0000313" key="4">
    <source>
        <dbReference type="Proteomes" id="UP000664534"/>
    </source>
</evidence>
<evidence type="ECO:0000256" key="1">
    <source>
        <dbReference type="SAM" id="MobiDB-lite"/>
    </source>
</evidence>
<organism evidence="3 4">
    <name type="scientific">Imshaugia aleurites</name>
    <dbReference type="NCBI Taxonomy" id="172621"/>
    <lineage>
        <taxon>Eukaryota</taxon>
        <taxon>Fungi</taxon>
        <taxon>Dikarya</taxon>
        <taxon>Ascomycota</taxon>
        <taxon>Pezizomycotina</taxon>
        <taxon>Lecanoromycetes</taxon>
        <taxon>OSLEUM clade</taxon>
        <taxon>Lecanoromycetidae</taxon>
        <taxon>Lecanorales</taxon>
        <taxon>Lecanorineae</taxon>
        <taxon>Parmeliaceae</taxon>
        <taxon>Imshaugia</taxon>
    </lineage>
</organism>
<dbReference type="AlphaFoldDB" id="A0A8H3I732"/>
<keyword evidence="2" id="KW-0732">Signal</keyword>
<evidence type="ECO:0000256" key="2">
    <source>
        <dbReference type="SAM" id="SignalP"/>
    </source>
</evidence>
<proteinExistence type="predicted"/>
<feature type="signal peptide" evidence="2">
    <location>
        <begin position="1"/>
        <end position="23"/>
    </location>
</feature>
<dbReference type="Proteomes" id="UP000664534">
    <property type="component" value="Unassembled WGS sequence"/>
</dbReference>
<reference evidence="3" key="1">
    <citation type="submission" date="2021-03" db="EMBL/GenBank/DDBJ databases">
        <authorList>
            <person name="Tagirdzhanova G."/>
        </authorList>
    </citation>
    <scope>NUCLEOTIDE SEQUENCE</scope>
</reference>
<name>A0A8H3I732_9LECA</name>
<feature type="compositionally biased region" description="Low complexity" evidence="1">
    <location>
        <begin position="242"/>
        <end position="251"/>
    </location>
</feature>
<keyword evidence="4" id="KW-1185">Reference proteome</keyword>
<sequence length="308" mass="32522">MYQSSPASLLLLATVLIQSAVHATELSQQEYQTFTNGRSKAGGEELYERREGNPYINIVKGIFNSDKGNLIQNVANILCDTIETLESDADEAEQFVSQIQAGQVPSAITDLPQEAVSEFRDIIDVATMVIDDVAGAAVTDVVNVFNEIEDGSIVSVVAGIPSDIIDAITNGWDDFASEVHSAWGGFTCFFEGDCSNTSSAGFCHMPAVASASATAKAAAAAAAYTSSYYAFESAAYQAESTTTTTPTTTSSLQNRAPIVTPSPAAQTSTSQPTQPAPHSSKGIMSYKLIKIHRLATTAITVIGLALWL</sequence>
<comment type="caution">
    <text evidence="3">The sequence shown here is derived from an EMBL/GenBank/DDBJ whole genome shotgun (WGS) entry which is preliminary data.</text>
</comment>
<dbReference type="EMBL" id="CAJPDT010000018">
    <property type="protein sequence ID" value="CAF9917347.1"/>
    <property type="molecule type" value="Genomic_DNA"/>
</dbReference>